<feature type="domain" description="GGDEF" evidence="2">
    <location>
        <begin position="215"/>
        <end position="339"/>
    </location>
</feature>
<evidence type="ECO:0000259" key="2">
    <source>
        <dbReference type="PROSITE" id="PS50887"/>
    </source>
</evidence>
<evidence type="ECO:0000256" key="1">
    <source>
        <dbReference type="SAM" id="Phobius"/>
    </source>
</evidence>
<dbReference type="EC" id="2.7.7.65" evidence="3"/>
<reference evidence="4" key="1">
    <citation type="submission" date="2021-11" db="EMBL/GenBank/DDBJ databases">
        <title>Cultivation dependent microbiological survey of springs from the worlds oldest radium mine currently devoted to the extraction of radon-saturated water.</title>
        <authorList>
            <person name="Kapinusova G."/>
            <person name="Smrhova T."/>
            <person name="Strejcek M."/>
            <person name="Suman J."/>
            <person name="Jani K."/>
            <person name="Pajer P."/>
            <person name="Uhlik O."/>
        </authorList>
    </citation>
    <scope>NUCLEOTIDE SEQUENCE [LARGE SCALE GENOMIC DNA]</scope>
    <source>
        <strain evidence="4">J379</strain>
    </source>
</reference>
<feature type="transmembrane region" description="Helical" evidence="1">
    <location>
        <begin position="51"/>
        <end position="74"/>
    </location>
</feature>
<dbReference type="GO" id="GO:0052621">
    <property type="term" value="F:diguanylate cyclase activity"/>
    <property type="evidence" value="ECO:0007669"/>
    <property type="project" value="UniProtKB-EC"/>
</dbReference>
<dbReference type="PROSITE" id="PS50887">
    <property type="entry name" value="GGDEF"/>
    <property type="match status" value="1"/>
</dbReference>
<dbReference type="NCBIfam" id="TIGR00254">
    <property type="entry name" value="GGDEF"/>
    <property type="match status" value="1"/>
</dbReference>
<dbReference type="InterPro" id="IPR029787">
    <property type="entry name" value="Nucleotide_cyclase"/>
</dbReference>
<dbReference type="PANTHER" id="PTHR45138">
    <property type="entry name" value="REGULATORY COMPONENTS OF SENSORY TRANSDUCTION SYSTEM"/>
    <property type="match status" value="1"/>
</dbReference>
<organism evidence="3 4">
    <name type="scientific">Svornostia abyssi</name>
    <dbReference type="NCBI Taxonomy" id="2898438"/>
    <lineage>
        <taxon>Bacteria</taxon>
        <taxon>Bacillati</taxon>
        <taxon>Actinomycetota</taxon>
        <taxon>Thermoleophilia</taxon>
        <taxon>Solirubrobacterales</taxon>
        <taxon>Baekduiaceae</taxon>
        <taxon>Svornostia</taxon>
    </lineage>
</organism>
<feature type="transmembrane region" description="Helical" evidence="1">
    <location>
        <begin position="128"/>
        <end position="147"/>
    </location>
</feature>
<keyword evidence="1" id="KW-0812">Transmembrane</keyword>
<feature type="transmembrane region" description="Helical" evidence="1">
    <location>
        <begin position="104"/>
        <end position="123"/>
    </location>
</feature>
<dbReference type="InterPro" id="IPR000160">
    <property type="entry name" value="GGDEF_dom"/>
</dbReference>
<gene>
    <name evidence="3" type="ORF">LRS13_16840</name>
</gene>
<accession>A0ABY5PCF6</accession>
<keyword evidence="3" id="KW-0548">Nucleotidyltransferase</keyword>
<keyword evidence="3" id="KW-0808">Transferase</keyword>
<dbReference type="SMART" id="SM00267">
    <property type="entry name" value="GGDEF"/>
    <property type="match status" value="1"/>
</dbReference>
<evidence type="ECO:0000313" key="3">
    <source>
        <dbReference type="EMBL" id="UUY02359.1"/>
    </source>
</evidence>
<protein>
    <submittedName>
        <fullName evidence="3">Diguanylate cyclase</fullName>
        <ecNumber evidence="3">2.7.7.65</ecNumber>
    </submittedName>
</protein>
<proteinExistence type="predicted"/>
<feature type="transmembrane region" description="Helical" evidence="1">
    <location>
        <begin position="153"/>
        <end position="173"/>
    </location>
</feature>
<sequence length="339" mass="35684">MAPSPATLAGASPLSDRRLRARALAAMFLFASVVGFFAALFPAASIRAPEVFGVSTVFFIPAATLITTIAALLTAEHWPDWLWFAILAITNLLVGNALYNAGTIPSGAEIFLMWTLVFAAFFLPPRQAVLLGVEAAIVLGVAIAVGPSTVKPVTLWVMLMSSFVGIAVVVAALKSQLEATLARTHADAMTDPLTGLGNRRRLIDDLGTAEHRHGLVRGLAVFDLDGFKAYNDTFGHPAGDELLIRLGERLSDAIDGAGAAYRLGGDEFCVVVTCGAASFDDLVMAARAALSEQGPGYEIGASCGARVISGPLDLDATLRQVDAELYADKRRRTAVTRAA</sequence>
<name>A0ABY5PCF6_9ACTN</name>
<evidence type="ECO:0000313" key="4">
    <source>
        <dbReference type="Proteomes" id="UP001058860"/>
    </source>
</evidence>
<dbReference type="CDD" id="cd01949">
    <property type="entry name" value="GGDEF"/>
    <property type="match status" value="1"/>
</dbReference>
<dbReference type="RefSeq" id="WP_353862888.1">
    <property type="nucleotide sequence ID" value="NZ_CP088295.1"/>
</dbReference>
<dbReference type="PANTHER" id="PTHR45138:SF9">
    <property type="entry name" value="DIGUANYLATE CYCLASE DGCM-RELATED"/>
    <property type="match status" value="1"/>
</dbReference>
<dbReference type="SUPFAM" id="SSF55073">
    <property type="entry name" value="Nucleotide cyclase"/>
    <property type="match status" value="1"/>
</dbReference>
<dbReference type="Proteomes" id="UP001058860">
    <property type="component" value="Chromosome"/>
</dbReference>
<keyword evidence="1" id="KW-0472">Membrane</keyword>
<keyword evidence="1" id="KW-1133">Transmembrane helix</keyword>
<dbReference type="InterPro" id="IPR050469">
    <property type="entry name" value="Diguanylate_Cyclase"/>
</dbReference>
<keyword evidence="4" id="KW-1185">Reference proteome</keyword>
<dbReference type="Gene3D" id="3.30.70.270">
    <property type="match status" value="1"/>
</dbReference>
<dbReference type="Pfam" id="PF00990">
    <property type="entry name" value="GGDEF"/>
    <property type="match status" value="1"/>
</dbReference>
<dbReference type="InterPro" id="IPR043128">
    <property type="entry name" value="Rev_trsase/Diguanyl_cyclase"/>
</dbReference>
<dbReference type="EMBL" id="CP088295">
    <property type="protein sequence ID" value="UUY02359.1"/>
    <property type="molecule type" value="Genomic_DNA"/>
</dbReference>
<feature type="transmembrane region" description="Helical" evidence="1">
    <location>
        <begin position="23"/>
        <end position="45"/>
    </location>
</feature>